<dbReference type="InterPro" id="IPR050344">
    <property type="entry name" value="Peptidase_M1_aminopeptidases"/>
</dbReference>
<dbReference type="SUPFAM" id="SSF63737">
    <property type="entry name" value="Leukotriene A4 hydrolase N-terminal domain"/>
    <property type="match status" value="1"/>
</dbReference>
<comment type="cofactor">
    <cofactor evidence="16 18">
        <name>Zn(2+)</name>
        <dbReference type="ChEBI" id="CHEBI:29105"/>
    </cofactor>
    <text evidence="16 18">Binds 1 zinc ion per subunit.</text>
</comment>
<feature type="binding site" evidence="16">
    <location>
        <position position="351"/>
    </location>
    <ligand>
        <name>Zn(2+)</name>
        <dbReference type="ChEBI" id="CHEBI:29105"/>
        <note>catalytic</note>
    </ligand>
</feature>
<evidence type="ECO:0000313" key="23">
    <source>
        <dbReference type="EMBL" id="CAL1686823.1"/>
    </source>
</evidence>
<evidence type="ECO:0000256" key="9">
    <source>
        <dbReference type="ARBA" id="ARBA00022801"/>
    </source>
</evidence>
<dbReference type="InterPro" id="IPR045357">
    <property type="entry name" value="Aminopeptidase_N-like_N"/>
</dbReference>
<evidence type="ECO:0000256" key="6">
    <source>
        <dbReference type="ARBA" id="ARBA00022670"/>
    </source>
</evidence>
<evidence type="ECO:0000256" key="17">
    <source>
        <dbReference type="PIRSR" id="PIRSR634016-4"/>
    </source>
</evidence>
<dbReference type="EMBL" id="OZ034830">
    <property type="protein sequence ID" value="CAL1686823.1"/>
    <property type="molecule type" value="Genomic_DNA"/>
</dbReference>
<organism evidence="23 24">
    <name type="scientific">Lasius platythorax</name>
    <dbReference type="NCBI Taxonomy" id="488582"/>
    <lineage>
        <taxon>Eukaryota</taxon>
        <taxon>Metazoa</taxon>
        <taxon>Ecdysozoa</taxon>
        <taxon>Arthropoda</taxon>
        <taxon>Hexapoda</taxon>
        <taxon>Insecta</taxon>
        <taxon>Pterygota</taxon>
        <taxon>Neoptera</taxon>
        <taxon>Endopterygota</taxon>
        <taxon>Hymenoptera</taxon>
        <taxon>Apocrita</taxon>
        <taxon>Aculeata</taxon>
        <taxon>Formicoidea</taxon>
        <taxon>Formicidae</taxon>
        <taxon>Formicinae</taxon>
        <taxon>Lasius</taxon>
        <taxon>Lasius</taxon>
    </lineage>
</organism>
<evidence type="ECO:0000256" key="10">
    <source>
        <dbReference type="ARBA" id="ARBA00022833"/>
    </source>
</evidence>
<comment type="similarity">
    <text evidence="2 18">Belongs to the peptidase M1 family.</text>
</comment>
<evidence type="ECO:0000259" key="22">
    <source>
        <dbReference type="Pfam" id="PF17900"/>
    </source>
</evidence>
<dbReference type="GO" id="GO:0005886">
    <property type="term" value="C:plasma membrane"/>
    <property type="evidence" value="ECO:0007669"/>
    <property type="project" value="UniProtKB-SubCell"/>
</dbReference>
<feature type="binding site" evidence="16">
    <location>
        <position position="374"/>
    </location>
    <ligand>
        <name>Zn(2+)</name>
        <dbReference type="ChEBI" id="CHEBI:29105"/>
        <note>catalytic</note>
    </ligand>
</feature>
<feature type="active site" description="Proton acceptor" evidence="15">
    <location>
        <position position="352"/>
    </location>
</feature>
<reference evidence="23" key="1">
    <citation type="submission" date="2024-04" db="EMBL/GenBank/DDBJ databases">
        <authorList>
            <consortium name="Molecular Ecology Group"/>
        </authorList>
    </citation>
    <scope>NUCLEOTIDE SEQUENCE</scope>
</reference>
<dbReference type="Proteomes" id="UP001497644">
    <property type="component" value="Chromosome 7"/>
</dbReference>
<evidence type="ECO:0000256" key="12">
    <source>
        <dbReference type="ARBA" id="ARBA00023136"/>
    </source>
</evidence>
<feature type="domain" description="Aminopeptidase N-like N-terminal" evidence="22">
    <location>
        <begin position="46"/>
        <end position="241"/>
    </location>
</feature>
<feature type="domain" description="ERAP1-like C-terminal" evidence="21">
    <location>
        <begin position="593"/>
        <end position="886"/>
    </location>
</feature>
<evidence type="ECO:0000256" key="8">
    <source>
        <dbReference type="ARBA" id="ARBA00022729"/>
    </source>
</evidence>
<keyword evidence="4" id="KW-1003">Cell membrane</keyword>
<dbReference type="Pfam" id="PF01433">
    <property type="entry name" value="Peptidase_M1"/>
    <property type="match status" value="1"/>
</dbReference>
<dbReference type="PANTHER" id="PTHR11533">
    <property type="entry name" value="PROTEASE M1 ZINC METALLOPROTEASE"/>
    <property type="match status" value="1"/>
</dbReference>
<keyword evidence="12" id="KW-0472">Membrane</keyword>
<dbReference type="Gene3D" id="2.60.40.1730">
    <property type="entry name" value="tricorn interacting facor f3 domain"/>
    <property type="match status" value="1"/>
</dbReference>
<dbReference type="InterPro" id="IPR034016">
    <property type="entry name" value="M1_APN-typ"/>
</dbReference>
<keyword evidence="7 16" id="KW-0479">Metal-binding</keyword>
<dbReference type="SUPFAM" id="SSF55486">
    <property type="entry name" value="Metalloproteases ('zincins'), catalytic domain"/>
    <property type="match status" value="1"/>
</dbReference>
<keyword evidence="6 18" id="KW-0645">Protease</keyword>
<evidence type="ECO:0000256" key="11">
    <source>
        <dbReference type="ARBA" id="ARBA00023049"/>
    </source>
</evidence>
<evidence type="ECO:0000256" key="16">
    <source>
        <dbReference type="PIRSR" id="PIRSR634016-3"/>
    </source>
</evidence>
<dbReference type="Gene3D" id="1.25.50.20">
    <property type="match status" value="1"/>
</dbReference>
<evidence type="ECO:0000256" key="13">
    <source>
        <dbReference type="ARBA" id="ARBA00023180"/>
    </source>
</evidence>
<protein>
    <recommendedName>
        <fullName evidence="18">Aminopeptidase</fullName>
        <ecNumber evidence="18">3.4.11.-</ecNumber>
    </recommendedName>
</protein>
<keyword evidence="13" id="KW-0325">Glycoprotein</keyword>
<dbReference type="GO" id="GO:0070006">
    <property type="term" value="F:metalloaminopeptidase activity"/>
    <property type="evidence" value="ECO:0007669"/>
    <property type="project" value="TreeGrafter"/>
</dbReference>
<keyword evidence="10 16" id="KW-0862">Zinc</keyword>
<dbReference type="GO" id="GO:0043171">
    <property type="term" value="P:peptide catabolic process"/>
    <property type="evidence" value="ECO:0007669"/>
    <property type="project" value="TreeGrafter"/>
</dbReference>
<feature type="signal peptide" evidence="19">
    <location>
        <begin position="1"/>
        <end position="19"/>
    </location>
</feature>
<evidence type="ECO:0000259" key="21">
    <source>
        <dbReference type="Pfam" id="PF11838"/>
    </source>
</evidence>
<evidence type="ECO:0000256" key="5">
    <source>
        <dbReference type="ARBA" id="ARBA00022622"/>
    </source>
</evidence>
<sequence>MLTMRYLLPLMLVLATCWAGNPIFDSVAPELIQEVPDDYRLPKNVVPTNYVIELTPYINTGDKKNFTFDGKSEIDLKVKEYNTTTITFHAKNITLHSVHLTYTEEPEPQKKENILLKFKEDKHKDFIIASLPNPINSATKDVKLILNYTGVLNDELRGFYRSSYKKGNETRWLATTHFEPVGARQAFPCWDEPAIKATFNIRITIPENIKNYKVVSNMLESPKSTNKTTVFQQTPRMSTYLVAFVVSDYEVKRENAEEKRFGVWTRPDAIDSTEFALKIGNETLKKLDEFTGIKYYNMTEATKMDQISIPDFAAGAMENWGLVTYRETALLCTENKTTTQEKQAIATVIAHEFSHQWFGNLVTCDWWDYIWLNEGFATLFQYYTTEQVVQSLYDESWHLMDQFVIKILQESAFVVDATDETRPLNSKNSAKTPDQIQSLFDDIAYKKGASILRMLQQFLTEDVFQKGLQRYLSNNKFKSVTPFELFKAIQDAEVDKVKNALPKEVSLDTVMSNWLNEPGYPVVNVMRIKESEIFNLTQKRFFLTKPTKQAYTKPIEWYIPITYVTNEAPEDTKSLWMKPNTTQTIDKVNDKTWILVNKDQTGYYRVNYDPGNWKLLATYLRGDYYKNISDTNRAQLIDDALNLARTGYLTYDASLQIIQYLSKETDYIPWYAAVRAFNYLDNLLQGSENLDKYHAYVARKIEAFAEEVKYNESNEGTHVTKLGKKLALITACKYGQKDCENFAKKELEEWLEDKEGNKKLSPDLKREIICAGLRKADAETWNKAVEKYKKSNDVDERLDILMGLGCATSKEIIKNFLDLTIKEDPFTDTLSAIDSIFEGNAGSFDSILNFINEHIEITKKANKKQLTALFNKLATRVITIEQYGELSLLADLHKIGRFTTFGHVIENLAWIKSYQKDVGTWFVENQNDDSSSASSFTLASFLVLIPVLLARFN</sequence>
<accession>A0AAV2P4F6</accession>
<dbReference type="GO" id="GO:0098552">
    <property type="term" value="C:side of membrane"/>
    <property type="evidence" value="ECO:0007669"/>
    <property type="project" value="UniProtKB-KW"/>
</dbReference>
<evidence type="ECO:0000256" key="7">
    <source>
        <dbReference type="ARBA" id="ARBA00022723"/>
    </source>
</evidence>
<dbReference type="EC" id="3.4.11.-" evidence="18"/>
<evidence type="ECO:0000256" key="18">
    <source>
        <dbReference type="RuleBase" id="RU364040"/>
    </source>
</evidence>
<dbReference type="GO" id="GO:0006508">
    <property type="term" value="P:proteolysis"/>
    <property type="evidence" value="ECO:0007669"/>
    <property type="project" value="UniProtKB-KW"/>
</dbReference>
<gene>
    <name evidence="23" type="ORF">LPLAT_LOCUS12145</name>
</gene>
<evidence type="ECO:0000256" key="19">
    <source>
        <dbReference type="SAM" id="SignalP"/>
    </source>
</evidence>
<dbReference type="GO" id="GO:0005737">
    <property type="term" value="C:cytoplasm"/>
    <property type="evidence" value="ECO:0007669"/>
    <property type="project" value="TreeGrafter"/>
</dbReference>
<feature type="chain" id="PRO_5043629224" description="Aminopeptidase" evidence="19">
    <location>
        <begin position="20"/>
        <end position="953"/>
    </location>
</feature>
<keyword evidence="3 18" id="KW-0031">Aminopeptidase</keyword>
<dbReference type="CDD" id="cd09601">
    <property type="entry name" value="M1_APN-Q_like"/>
    <property type="match status" value="1"/>
</dbReference>
<dbReference type="InterPro" id="IPR001930">
    <property type="entry name" value="Peptidase_M1"/>
</dbReference>
<dbReference type="InterPro" id="IPR024571">
    <property type="entry name" value="ERAP1-like_C_dom"/>
</dbReference>
<dbReference type="FunFam" id="1.10.390.10:FF:000013">
    <property type="entry name" value="Aminopeptidase N"/>
    <property type="match status" value="1"/>
</dbReference>
<keyword evidence="9 18" id="KW-0378">Hydrolase</keyword>
<dbReference type="GO" id="GO:0005615">
    <property type="term" value="C:extracellular space"/>
    <property type="evidence" value="ECO:0007669"/>
    <property type="project" value="TreeGrafter"/>
</dbReference>
<evidence type="ECO:0000256" key="1">
    <source>
        <dbReference type="ARBA" id="ARBA00004609"/>
    </source>
</evidence>
<feature type="domain" description="Peptidase M1 membrane alanine aminopeptidase" evidence="20">
    <location>
        <begin position="275"/>
        <end position="499"/>
    </location>
</feature>
<dbReference type="FunFam" id="2.60.40.1730:FF:000013">
    <property type="entry name" value="Aminopeptidase"/>
    <property type="match status" value="1"/>
</dbReference>
<keyword evidence="8 19" id="KW-0732">Signal</keyword>
<feature type="site" description="Transition state stabilizer" evidence="17">
    <location>
        <position position="445"/>
    </location>
</feature>
<dbReference type="AlphaFoldDB" id="A0AAV2P4F6"/>
<proteinExistence type="inferred from homology"/>
<keyword evidence="11 18" id="KW-0482">Metalloprotease</keyword>
<dbReference type="PRINTS" id="PR00756">
    <property type="entry name" value="ALADIPTASE"/>
</dbReference>
<dbReference type="Pfam" id="PF17900">
    <property type="entry name" value="Peptidase_M1_N"/>
    <property type="match status" value="1"/>
</dbReference>
<dbReference type="GO" id="GO:0008270">
    <property type="term" value="F:zinc ion binding"/>
    <property type="evidence" value="ECO:0007669"/>
    <property type="project" value="UniProtKB-UniRule"/>
</dbReference>
<dbReference type="Gene3D" id="1.10.390.10">
    <property type="entry name" value="Neutral Protease Domain 2"/>
    <property type="match status" value="1"/>
</dbReference>
<name>A0AAV2P4F6_9HYME</name>
<evidence type="ECO:0000256" key="15">
    <source>
        <dbReference type="PIRSR" id="PIRSR634016-1"/>
    </source>
</evidence>
<evidence type="ECO:0000256" key="2">
    <source>
        <dbReference type="ARBA" id="ARBA00010136"/>
    </source>
</evidence>
<dbReference type="PANTHER" id="PTHR11533:SF290">
    <property type="entry name" value="AMINOPEPTIDASE"/>
    <property type="match status" value="1"/>
</dbReference>
<dbReference type="InterPro" id="IPR014782">
    <property type="entry name" value="Peptidase_M1_dom"/>
</dbReference>
<dbReference type="FunFam" id="2.60.40.1910:FF:000008">
    <property type="entry name" value="Aminopeptidase"/>
    <property type="match status" value="1"/>
</dbReference>
<keyword evidence="24" id="KW-1185">Reference proteome</keyword>
<feature type="binding site" evidence="16">
    <location>
        <position position="355"/>
    </location>
    <ligand>
        <name>Zn(2+)</name>
        <dbReference type="ChEBI" id="CHEBI:29105"/>
        <note>catalytic</note>
    </ligand>
</feature>
<evidence type="ECO:0000259" key="20">
    <source>
        <dbReference type="Pfam" id="PF01433"/>
    </source>
</evidence>
<dbReference type="GO" id="GO:0042277">
    <property type="term" value="F:peptide binding"/>
    <property type="evidence" value="ECO:0007669"/>
    <property type="project" value="TreeGrafter"/>
</dbReference>
<evidence type="ECO:0000256" key="4">
    <source>
        <dbReference type="ARBA" id="ARBA00022475"/>
    </source>
</evidence>
<evidence type="ECO:0000256" key="3">
    <source>
        <dbReference type="ARBA" id="ARBA00022438"/>
    </source>
</evidence>
<comment type="subcellular location">
    <subcellularLocation>
        <location evidence="1">Cell membrane</location>
        <topology evidence="1">Lipid-anchor</topology>
        <topology evidence="1">GPI-anchor</topology>
    </subcellularLocation>
</comment>
<dbReference type="InterPro" id="IPR042097">
    <property type="entry name" value="Aminopeptidase_N-like_N_sf"/>
</dbReference>
<dbReference type="Gene3D" id="2.60.40.1910">
    <property type="match status" value="1"/>
</dbReference>
<dbReference type="InterPro" id="IPR027268">
    <property type="entry name" value="Peptidase_M4/M1_CTD_sf"/>
</dbReference>
<evidence type="ECO:0000256" key="14">
    <source>
        <dbReference type="ARBA" id="ARBA00023288"/>
    </source>
</evidence>
<keyword evidence="5" id="KW-0336">GPI-anchor</keyword>
<keyword evidence="14" id="KW-0449">Lipoprotein</keyword>
<evidence type="ECO:0000313" key="24">
    <source>
        <dbReference type="Proteomes" id="UP001497644"/>
    </source>
</evidence>
<dbReference type="Pfam" id="PF11838">
    <property type="entry name" value="ERAP1_C"/>
    <property type="match status" value="1"/>
</dbReference>